<feature type="chain" id="PRO_5031197159" description="Phospholipase/carboxylesterase/thioesterase domain-containing protein" evidence="3">
    <location>
        <begin position="17"/>
        <end position="364"/>
    </location>
</feature>
<protein>
    <recommendedName>
        <fullName evidence="4">Phospholipase/carboxylesterase/thioesterase domain-containing protein</fullName>
    </recommendedName>
</protein>
<sequence length="364" mass="40243">MRLFLALVVACTFAAAGTTGLSPLDPAAGSFLDKNLDSLSHRAFAAYRQGNYLEATRRYFDLLRHNITDAEGIYGLAGCFGLLGEPELAARYVTRAFRAGLDDIGRIRRDPDFDLVAANPEFRRVIDSIARASADRERAAGERILISARSYFDCRVKLPPGFDPTKRYTLVVGLHEAGGNPEEFIRLWPWLGVEPRVIFVAPRAPYPGPGGAGFAWLTATDSTTRTSVRAASEEYVLDVVRLLSARHNIGNVYLLGFAEGADLAWTAGLRHPRHFRGLICLGGDLDTNRVRTAELEAGRRLRVFLGHGHDDGRVSFARANRIRNLLTDYDYDVTFVALAGGRTVPPEAARRIAEWLSSPRDTRR</sequence>
<dbReference type="Gene3D" id="1.25.40.10">
    <property type="entry name" value="Tetratricopeptide repeat domain"/>
    <property type="match status" value="1"/>
</dbReference>
<feature type="signal peptide" evidence="3">
    <location>
        <begin position="1"/>
        <end position="16"/>
    </location>
</feature>
<keyword evidence="1 3" id="KW-0732">Signal</keyword>
<dbReference type="PANTHER" id="PTHR43037">
    <property type="entry name" value="UNNAMED PRODUCT-RELATED"/>
    <property type="match status" value="1"/>
</dbReference>
<comment type="caution">
    <text evidence="5">The sequence shown here is derived from an EMBL/GenBank/DDBJ whole genome shotgun (WGS) entry which is preliminary data.</text>
</comment>
<dbReference type="InterPro" id="IPR003140">
    <property type="entry name" value="PLipase/COase/thioEstase"/>
</dbReference>
<accession>A0A7V0XG21</accession>
<dbReference type="EMBL" id="DSBX01000325">
    <property type="protein sequence ID" value="HDR00297.1"/>
    <property type="molecule type" value="Genomic_DNA"/>
</dbReference>
<dbReference type="GO" id="GO:0016787">
    <property type="term" value="F:hydrolase activity"/>
    <property type="evidence" value="ECO:0007669"/>
    <property type="project" value="UniProtKB-KW"/>
</dbReference>
<dbReference type="NCBIfam" id="NF047558">
    <property type="entry name" value="TPR_END_plus"/>
    <property type="match status" value="1"/>
</dbReference>
<evidence type="ECO:0000313" key="5">
    <source>
        <dbReference type="EMBL" id="HDR00297.1"/>
    </source>
</evidence>
<evidence type="ECO:0000256" key="2">
    <source>
        <dbReference type="ARBA" id="ARBA00022801"/>
    </source>
</evidence>
<keyword evidence="2" id="KW-0378">Hydrolase</keyword>
<dbReference type="AlphaFoldDB" id="A0A7V0XG21"/>
<dbReference type="Gene3D" id="3.40.50.1820">
    <property type="entry name" value="alpha/beta hydrolase"/>
    <property type="match status" value="1"/>
</dbReference>
<proteinExistence type="predicted"/>
<dbReference type="InterPro" id="IPR029058">
    <property type="entry name" value="AB_hydrolase_fold"/>
</dbReference>
<evidence type="ECO:0000256" key="1">
    <source>
        <dbReference type="ARBA" id="ARBA00022729"/>
    </source>
</evidence>
<dbReference type="Pfam" id="PF02230">
    <property type="entry name" value="Abhydrolase_2"/>
    <property type="match status" value="1"/>
</dbReference>
<name>A0A7V0XG21_UNCW3</name>
<dbReference type="Proteomes" id="UP000885672">
    <property type="component" value="Unassembled WGS sequence"/>
</dbReference>
<organism evidence="5">
    <name type="scientific">candidate division WOR-3 bacterium</name>
    <dbReference type="NCBI Taxonomy" id="2052148"/>
    <lineage>
        <taxon>Bacteria</taxon>
        <taxon>Bacteria division WOR-3</taxon>
    </lineage>
</organism>
<dbReference type="InterPro" id="IPR011990">
    <property type="entry name" value="TPR-like_helical_dom_sf"/>
</dbReference>
<dbReference type="SUPFAM" id="SSF53474">
    <property type="entry name" value="alpha/beta-Hydrolases"/>
    <property type="match status" value="1"/>
</dbReference>
<gene>
    <name evidence="5" type="ORF">ENN51_08460</name>
</gene>
<feature type="domain" description="Phospholipase/carboxylesterase/thioesterase" evidence="4">
    <location>
        <begin position="193"/>
        <end position="339"/>
    </location>
</feature>
<reference evidence="5" key="1">
    <citation type="journal article" date="2020" name="mSystems">
        <title>Genome- and Community-Level Interaction Insights into Carbon Utilization and Element Cycling Functions of Hydrothermarchaeota in Hydrothermal Sediment.</title>
        <authorList>
            <person name="Zhou Z."/>
            <person name="Liu Y."/>
            <person name="Xu W."/>
            <person name="Pan J."/>
            <person name="Luo Z.H."/>
            <person name="Li M."/>
        </authorList>
    </citation>
    <scope>NUCLEOTIDE SEQUENCE [LARGE SCALE GENOMIC DNA]</scope>
    <source>
        <strain evidence="5">SpSt-1182</strain>
    </source>
</reference>
<evidence type="ECO:0000256" key="3">
    <source>
        <dbReference type="SAM" id="SignalP"/>
    </source>
</evidence>
<dbReference type="InterPro" id="IPR050955">
    <property type="entry name" value="Plant_Biomass_Hydrol_Est"/>
</dbReference>
<evidence type="ECO:0000259" key="4">
    <source>
        <dbReference type="Pfam" id="PF02230"/>
    </source>
</evidence>
<dbReference type="PANTHER" id="PTHR43037:SF5">
    <property type="entry name" value="FERULOYL ESTERASE"/>
    <property type="match status" value="1"/>
</dbReference>
<dbReference type="SUPFAM" id="SSF48452">
    <property type="entry name" value="TPR-like"/>
    <property type="match status" value="1"/>
</dbReference>